<dbReference type="Proteomes" id="UP001057402">
    <property type="component" value="Chromosome 6"/>
</dbReference>
<accession>A0ACB9QN66</accession>
<gene>
    <name evidence="1" type="ORF">MLD38_023276</name>
</gene>
<name>A0ACB9QN66_9MYRT</name>
<protein>
    <submittedName>
        <fullName evidence="1">Uncharacterized protein</fullName>
    </submittedName>
</protein>
<reference evidence="2" key="1">
    <citation type="journal article" date="2023" name="Front. Plant Sci.">
        <title>Chromosomal-level genome assembly of Melastoma candidum provides insights into trichome evolution.</title>
        <authorList>
            <person name="Zhong Y."/>
            <person name="Wu W."/>
            <person name="Sun C."/>
            <person name="Zou P."/>
            <person name="Liu Y."/>
            <person name="Dai S."/>
            <person name="Zhou R."/>
        </authorList>
    </citation>
    <scope>NUCLEOTIDE SEQUENCE [LARGE SCALE GENOMIC DNA]</scope>
</reference>
<evidence type="ECO:0000313" key="2">
    <source>
        <dbReference type="Proteomes" id="UP001057402"/>
    </source>
</evidence>
<proteinExistence type="predicted"/>
<sequence length="216" mass="23425">MASLQVAMFSGIMPGKSAGVSGEGCSSSVPCRWRVPTSLSASRGMRRRSFGVSCEVRDGDSQSSKSGGEEPPESLFMKELKRRGMTPSSLLEDTKRGKDGYADGLEEDRSSRRNAVSTEVDSSLSNQRERSMALNSEGLEGLIPRAKLLLSLGGTFFLGFGPLILIIVGFFSAMYLYFGSSFVHDASGVQPSIPQYVDPYELLEDERISQIASRVD</sequence>
<organism evidence="1 2">
    <name type="scientific">Melastoma candidum</name>
    <dbReference type="NCBI Taxonomy" id="119954"/>
    <lineage>
        <taxon>Eukaryota</taxon>
        <taxon>Viridiplantae</taxon>
        <taxon>Streptophyta</taxon>
        <taxon>Embryophyta</taxon>
        <taxon>Tracheophyta</taxon>
        <taxon>Spermatophyta</taxon>
        <taxon>Magnoliopsida</taxon>
        <taxon>eudicotyledons</taxon>
        <taxon>Gunneridae</taxon>
        <taxon>Pentapetalae</taxon>
        <taxon>rosids</taxon>
        <taxon>malvids</taxon>
        <taxon>Myrtales</taxon>
        <taxon>Melastomataceae</taxon>
        <taxon>Melastomatoideae</taxon>
        <taxon>Melastomateae</taxon>
        <taxon>Melastoma</taxon>
    </lineage>
</organism>
<keyword evidence="2" id="KW-1185">Reference proteome</keyword>
<comment type="caution">
    <text evidence="1">The sequence shown here is derived from an EMBL/GenBank/DDBJ whole genome shotgun (WGS) entry which is preliminary data.</text>
</comment>
<evidence type="ECO:0000313" key="1">
    <source>
        <dbReference type="EMBL" id="KAI4367548.1"/>
    </source>
</evidence>
<dbReference type="EMBL" id="CM042885">
    <property type="protein sequence ID" value="KAI4367548.1"/>
    <property type="molecule type" value="Genomic_DNA"/>
</dbReference>